<organism evidence="1 2">
    <name type="scientific">Paenibacillus marchantiophytorum</name>
    <dbReference type="NCBI Taxonomy" id="1619310"/>
    <lineage>
        <taxon>Bacteria</taxon>
        <taxon>Bacillati</taxon>
        <taxon>Bacillota</taxon>
        <taxon>Bacilli</taxon>
        <taxon>Bacillales</taxon>
        <taxon>Paenibacillaceae</taxon>
        <taxon>Paenibacillus</taxon>
    </lineage>
</organism>
<evidence type="ECO:0000313" key="2">
    <source>
        <dbReference type="Proteomes" id="UP000615455"/>
    </source>
</evidence>
<proteinExistence type="predicted"/>
<comment type="caution">
    <text evidence="1">The sequence shown here is derived from an EMBL/GenBank/DDBJ whole genome shotgun (WGS) entry which is preliminary data.</text>
</comment>
<keyword evidence="2" id="KW-1185">Reference proteome</keyword>
<protein>
    <submittedName>
        <fullName evidence="1">Uncharacterized protein</fullName>
    </submittedName>
</protein>
<gene>
    <name evidence="1" type="ORF">GCM10008018_64530</name>
</gene>
<name>A0ABQ1FFC1_9BACL</name>
<sequence>MAGLGWAGLGWAWLGLAGLGRAGLGLGIVHVTRSRERPPSPVDLKENLACSQATQSMNLKANPSLLANSIPFIRSKSLILKIL</sequence>
<dbReference type="EMBL" id="BMHE01000060">
    <property type="protein sequence ID" value="GGA10188.1"/>
    <property type="molecule type" value="Genomic_DNA"/>
</dbReference>
<accession>A0ABQ1FFC1</accession>
<evidence type="ECO:0000313" key="1">
    <source>
        <dbReference type="EMBL" id="GGA10188.1"/>
    </source>
</evidence>
<dbReference type="Proteomes" id="UP000615455">
    <property type="component" value="Unassembled WGS sequence"/>
</dbReference>
<reference evidence="2" key="1">
    <citation type="journal article" date="2019" name="Int. J. Syst. Evol. Microbiol.">
        <title>The Global Catalogue of Microorganisms (GCM) 10K type strain sequencing project: providing services to taxonomists for standard genome sequencing and annotation.</title>
        <authorList>
            <consortium name="The Broad Institute Genomics Platform"/>
            <consortium name="The Broad Institute Genome Sequencing Center for Infectious Disease"/>
            <person name="Wu L."/>
            <person name="Ma J."/>
        </authorList>
    </citation>
    <scope>NUCLEOTIDE SEQUENCE [LARGE SCALE GENOMIC DNA]</scope>
    <source>
        <strain evidence="2">CGMCC 1.15043</strain>
    </source>
</reference>